<sequence length="258" mass="29727">MTETKHCGEPTFHLMLLGLMAFFLVSCHRNETKPYSQWTEVQKRNYFVDSFAYVTGSGKYFELVGQDSGKLFGSFIRHQYPDLHTTYYMDPLPYALEEEYIDTTRLDSSREWIRFIVYSFFDLPYSLVLERRAGRTYLTTKLTDGRGLYHTGQLILTSKQVVPDSLTESVFRTIDSLNFWRLQGDTSCHGGTDGSEWSIEAVLHAKYNRVERWAPEGCGDSVTRRLAELGNQLAAACDLPTLIRACDKRRPGLTIKRR</sequence>
<dbReference type="EMBL" id="LWBO01000009">
    <property type="protein sequence ID" value="OQP49884.1"/>
    <property type="molecule type" value="Genomic_DNA"/>
</dbReference>
<dbReference type="PROSITE" id="PS51257">
    <property type="entry name" value="PROKAR_LIPOPROTEIN"/>
    <property type="match status" value="1"/>
</dbReference>
<keyword evidence="2" id="KW-1185">Reference proteome</keyword>
<organism evidence="1 2">
    <name type="scientific">Niastella koreensis</name>
    <dbReference type="NCBI Taxonomy" id="354356"/>
    <lineage>
        <taxon>Bacteria</taxon>
        <taxon>Pseudomonadati</taxon>
        <taxon>Bacteroidota</taxon>
        <taxon>Chitinophagia</taxon>
        <taxon>Chitinophagales</taxon>
        <taxon>Chitinophagaceae</taxon>
        <taxon>Niastella</taxon>
    </lineage>
</organism>
<gene>
    <name evidence="1" type="ORF">A4D02_27800</name>
</gene>
<dbReference type="Proteomes" id="UP000192277">
    <property type="component" value="Unassembled WGS sequence"/>
</dbReference>
<name>A0ABX3NZ29_9BACT</name>
<evidence type="ECO:0008006" key="3">
    <source>
        <dbReference type="Google" id="ProtNLM"/>
    </source>
</evidence>
<accession>A0ABX3NZ29</accession>
<comment type="caution">
    <text evidence="1">The sequence shown here is derived from an EMBL/GenBank/DDBJ whole genome shotgun (WGS) entry which is preliminary data.</text>
</comment>
<protein>
    <recommendedName>
        <fullName evidence="3">Lipoprotein</fullName>
    </recommendedName>
</protein>
<evidence type="ECO:0000313" key="1">
    <source>
        <dbReference type="EMBL" id="OQP49884.1"/>
    </source>
</evidence>
<proteinExistence type="predicted"/>
<reference evidence="1 2" key="1">
    <citation type="submission" date="2016-04" db="EMBL/GenBank/DDBJ databases">
        <authorList>
            <person name="Chen L."/>
            <person name="Zhuang W."/>
            <person name="Wang G."/>
        </authorList>
    </citation>
    <scope>NUCLEOTIDE SEQUENCE [LARGE SCALE GENOMIC DNA]</scope>
    <source>
        <strain evidence="2">GR20</strain>
    </source>
</reference>
<evidence type="ECO:0000313" key="2">
    <source>
        <dbReference type="Proteomes" id="UP000192277"/>
    </source>
</evidence>